<dbReference type="Proteomes" id="UP000829447">
    <property type="component" value="Linkage Group LG22"/>
</dbReference>
<reference evidence="1 2" key="1">
    <citation type="journal article" date="2022" name="bioRxiv">
        <title>An ancient truncated duplication of the anti-Mullerian hormone receptor type 2 gene is a potential conserved master sex determinant in the Pangasiidae catfish family.</title>
        <authorList>
            <person name="Wen M."/>
            <person name="Pan Q."/>
            <person name="Jouanno E."/>
            <person name="Montfort J."/>
            <person name="Zahm M."/>
            <person name="Cabau C."/>
            <person name="Klopp C."/>
            <person name="Iampietro C."/>
            <person name="Roques C."/>
            <person name="Bouchez O."/>
            <person name="Castinel A."/>
            <person name="Donnadieu C."/>
            <person name="Parrinello H."/>
            <person name="Poncet C."/>
            <person name="Belmonte E."/>
            <person name="Gautier V."/>
            <person name="Avarre J.-C."/>
            <person name="Dugue R."/>
            <person name="Gustiano R."/>
            <person name="Ha T.T.T."/>
            <person name="Campet M."/>
            <person name="Sriphairoj K."/>
            <person name="Ribolli J."/>
            <person name="de Almeida F.L."/>
            <person name="Desvignes T."/>
            <person name="Postlethwait J.H."/>
            <person name="Bucao C.F."/>
            <person name="Robinson-Rechavi M."/>
            <person name="Bobe J."/>
            <person name="Herpin A."/>
            <person name="Guiguen Y."/>
        </authorList>
    </citation>
    <scope>NUCLEOTIDE SEQUENCE [LARGE SCALE GENOMIC DNA]</scope>
    <source>
        <strain evidence="1">YG-Dec2019</strain>
    </source>
</reference>
<dbReference type="EMBL" id="CM040475">
    <property type="protein sequence ID" value="MCI4391103.1"/>
    <property type="molecule type" value="Genomic_DNA"/>
</dbReference>
<keyword evidence="2" id="KW-1185">Reference proteome</keyword>
<sequence>MAYNHMECIRVNSSEACQFNPLLIPDPAVLIDVSRTTRSVSTFPTRTVSLLSPRLRHNARMLPCFQRKQAVNQRVEV</sequence>
<protein>
    <submittedName>
        <fullName evidence="1">Uncharacterized protein</fullName>
    </submittedName>
</protein>
<accession>A0ACC5XID7</accession>
<organism evidence="1 2">
    <name type="scientific">Pangasianodon gigas</name>
    <name type="common">Mekong giant catfish</name>
    <name type="synonym">Pangasius gigas</name>
    <dbReference type="NCBI Taxonomy" id="30993"/>
    <lineage>
        <taxon>Eukaryota</taxon>
        <taxon>Metazoa</taxon>
        <taxon>Chordata</taxon>
        <taxon>Craniata</taxon>
        <taxon>Vertebrata</taxon>
        <taxon>Euteleostomi</taxon>
        <taxon>Actinopterygii</taxon>
        <taxon>Neopterygii</taxon>
        <taxon>Teleostei</taxon>
        <taxon>Ostariophysi</taxon>
        <taxon>Siluriformes</taxon>
        <taxon>Pangasiidae</taxon>
        <taxon>Pangasianodon</taxon>
    </lineage>
</organism>
<name>A0ACC5XID7_PANGG</name>
<proteinExistence type="predicted"/>
<gene>
    <name evidence="1" type="ORF">PGIGA_G00130500</name>
</gene>
<evidence type="ECO:0000313" key="2">
    <source>
        <dbReference type="Proteomes" id="UP000829447"/>
    </source>
</evidence>
<evidence type="ECO:0000313" key="1">
    <source>
        <dbReference type="EMBL" id="MCI4391103.1"/>
    </source>
</evidence>
<comment type="caution">
    <text evidence="1">The sequence shown here is derived from an EMBL/GenBank/DDBJ whole genome shotgun (WGS) entry which is preliminary data.</text>
</comment>